<keyword evidence="4" id="KW-1185">Reference proteome</keyword>
<organism evidence="3 4">
    <name type="scientific">Strongylus vulgaris</name>
    <name type="common">Blood worm</name>
    <dbReference type="NCBI Taxonomy" id="40348"/>
    <lineage>
        <taxon>Eukaryota</taxon>
        <taxon>Metazoa</taxon>
        <taxon>Ecdysozoa</taxon>
        <taxon>Nematoda</taxon>
        <taxon>Chromadorea</taxon>
        <taxon>Rhabditida</taxon>
        <taxon>Rhabditina</taxon>
        <taxon>Rhabditomorpha</taxon>
        <taxon>Strongyloidea</taxon>
        <taxon>Strongylidae</taxon>
        <taxon>Strongylus</taxon>
    </lineage>
</organism>
<accession>A0A3P7L473</accession>
<dbReference type="OrthoDB" id="3176171at2759"/>
<feature type="non-terminal residue" evidence="3">
    <location>
        <position position="209"/>
    </location>
</feature>
<feature type="non-terminal residue" evidence="3">
    <location>
        <position position="1"/>
    </location>
</feature>
<gene>
    <name evidence="3" type="ORF">SVUK_LOCUS8956</name>
</gene>
<keyword evidence="1" id="KW-0175">Coiled coil</keyword>
<name>A0A3P7L473_STRVU</name>
<proteinExistence type="predicted"/>
<dbReference type="EMBL" id="UYYB01033315">
    <property type="protein sequence ID" value="VDM73958.1"/>
    <property type="molecule type" value="Genomic_DNA"/>
</dbReference>
<feature type="coiled-coil region" evidence="1">
    <location>
        <begin position="60"/>
        <end position="101"/>
    </location>
</feature>
<evidence type="ECO:0000313" key="3">
    <source>
        <dbReference type="EMBL" id="VDM73958.1"/>
    </source>
</evidence>
<dbReference type="AlphaFoldDB" id="A0A3P7L473"/>
<evidence type="ECO:0000256" key="1">
    <source>
        <dbReference type="SAM" id="Coils"/>
    </source>
</evidence>
<dbReference type="Proteomes" id="UP000270094">
    <property type="component" value="Unassembled WGS sequence"/>
</dbReference>
<evidence type="ECO:0000313" key="4">
    <source>
        <dbReference type="Proteomes" id="UP000270094"/>
    </source>
</evidence>
<feature type="region of interest" description="Disordered" evidence="2">
    <location>
        <begin position="118"/>
        <end position="147"/>
    </location>
</feature>
<evidence type="ECO:0000256" key="2">
    <source>
        <dbReference type="SAM" id="MobiDB-lite"/>
    </source>
</evidence>
<sequence length="209" mass="23871">IAREKTLVEAQLQRDLLATQVSSGPSNEGDAKPQDEIINEMTTKLCDRINSIKTYADLSRAQLENDLSNANRELEQMRMRYENAEAARKALSEKYKNALEGYDETLSSPLRRLNLTVTPGRRNTDSMTARKKKERRQTMFTPKSTAGRKSRAFRPVLFDDSAVEDDAKAQGNIEQDEDMVEERELLRLEMDNNRLSQILSEKDSQIEGL</sequence>
<protein>
    <submittedName>
        <fullName evidence="3">Uncharacterized protein</fullName>
    </submittedName>
</protein>
<reference evidence="3 4" key="1">
    <citation type="submission" date="2018-11" db="EMBL/GenBank/DDBJ databases">
        <authorList>
            <consortium name="Pathogen Informatics"/>
        </authorList>
    </citation>
    <scope>NUCLEOTIDE SEQUENCE [LARGE SCALE GENOMIC DNA]</scope>
</reference>